<dbReference type="EMBL" id="ML994654">
    <property type="protein sequence ID" value="KAF2181038.1"/>
    <property type="molecule type" value="Genomic_DNA"/>
</dbReference>
<organism evidence="2 3">
    <name type="scientific">Zopfia rhizophila CBS 207.26</name>
    <dbReference type="NCBI Taxonomy" id="1314779"/>
    <lineage>
        <taxon>Eukaryota</taxon>
        <taxon>Fungi</taxon>
        <taxon>Dikarya</taxon>
        <taxon>Ascomycota</taxon>
        <taxon>Pezizomycotina</taxon>
        <taxon>Dothideomycetes</taxon>
        <taxon>Dothideomycetes incertae sedis</taxon>
        <taxon>Zopfiaceae</taxon>
        <taxon>Zopfia</taxon>
    </lineage>
</organism>
<keyword evidence="1" id="KW-1133">Transmembrane helix</keyword>
<name>A0A6A6DS10_9PEZI</name>
<evidence type="ECO:0000313" key="2">
    <source>
        <dbReference type="EMBL" id="KAF2181038.1"/>
    </source>
</evidence>
<feature type="transmembrane region" description="Helical" evidence="1">
    <location>
        <begin position="38"/>
        <end position="55"/>
    </location>
</feature>
<accession>A0A6A6DS10</accession>
<dbReference type="AlphaFoldDB" id="A0A6A6DS10"/>
<evidence type="ECO:0000313" key="3">
    <source>
        <dbReference type="Proteomes" id="UP000800200"/>
    </source>
</evidence>
<evidence type="ECO:0000256" key="1">
    <source>
        <dbReference type="SAM" id="Phobius"/>
    </source>
</evidence>
<dbReference type="Proteomes" id="UP000800200">
    <property type="component" value="Unassembled WGS sequence"/>
</dbReference>
<proteinExistence type="predicted"/>
<gene>
    <name evidence="2" type="ORF">K469DRAFT_590295</name>
</gene>
<sequence length="58" mass="6331">MSSPQSYQRSRTLVNSVWGISHKAISYHVSRLGWANNVLLPMGPVGIVNIVVGAIRGR</sequence>
<keyword evidence="1" id="KW-0472">Membrane</keyword>
<reference evidence="2" key="1">
    <citation type="journal article" date="2020" name="Stud. Mycol.">
        <title>101 Dothideomycetes genomes: a test case for predicting lifestyles and emergence of pathogens.</title>
        <authorList>
            <person name="Haridas S."/>
            <person name="Albert R."/>
            <person name="Binder M."/>
            <person name="Bloem J."/>
            <person name="Labutti K."/>
            <person name="Salamov A."/>
            <person name="Andreopoulos B."/>
            <person name="Baker S."/>
            <person name="Barry K."/>
            <person name="Bills G."/>
            <person name="Bluhm B."/>
            <person name="Cannon C."/>
            <person name="Castanera R."/>
            <person name="Culley D."/>
            <person name="Daum C."/>
            <person name="Ezra D."/>
            <person name="Gonzalez J."/>
            <person name="Henrissat B."/>
            <person name="Kuo A."/>
            <person name="Liang C."/>
            <person name="Lipzen A."/>
            <person name="Lutzoni F."/>
            <person name="Magnuson J."/>
            <person name="Mondo S."/>
            <person name="Nolan M."/>
            <person name="Ohm R."/>
            <person name="Pangilinan J."/>
            <person name="Park H.-J."/>
            <person name="Ramirez L."/>
            <person name="Alfaro M."/>
            <person name="Sun H."/>
            <person name="Tritt A."/>
            <person name="Yoshinaga Y."/>
            <person name="Zwiers L.-H."/>
            <person name="Turgeon B."/>
            <person name="Goodwin S."/>
            <person name="Spatafora J."/>
            <person name="Crous P."/>
            <person name="Grigoriev I."/>
        </authorList>
    </citation>
    <scope>NUCLEOTIDE SEQUENCE</scope>
    <source>
        <strain evidence="2">CBS 207.26</strain>
    </source>
</reference>
<keyword evidence="3" id="KW-1185">Reference proteome</keyword>
<protein>
    <submittedName>
        <fullName evidence="2">Uncharacterized protein</fullName>
    </submittedName>
</protein>
<dbReference type="OrthoDB" id="194358at2759"/>
<keyword evidence="1" id="KW-0812">Transmembrane</keyword>